<dbReference type="Proteomes" id="UP000294933">
    <property type="component" value="Unassembled WGS sequence"/>
</dbReference>
<feature type="compositionally biased region" description="Polar residues" evidence="1">
    <location>
        <begin position="1"/>
        <end position="14"/>
    </location>
</feature>
<feature type="region of interest" description="Disordered" evidence="1">
    <location>
        <begin position="149"/>
        <end position="209"/>
    </location>
</feature>
<feature type="region of interest" description="Disordered" evidence="1">
    <location>
        <begin position="1"/>
        <end position="122"/>
    </location>
</feature>
<name>A0A4Y7QK62_9AGAM</name>
<dbReference type="AlphaFoldDB" id="A0A4Y7QK62"/>
<dbReference type="InterPro" id="IPR053006">
    <property type="entry name" value="Meiosis_regulatory"/>
</dbReference>
<feature type="compositionally biased region" description="Low complexity" evidence="1">
    <location>
        <begin position="406"/>
        <end position="415"/>
    </location>
</feature>
<dbReference type="OrthoDB" id="2417614at2759"/>
<feature type="compositionally biased region" description="Low complexity" evidence="1">
    <location>
        <begin position="181"/>
        <end position="201"/>
    </location>
</feature>
<gene>
    <name evidence="2" type="ORF">BD410DRAFT_782758</name>
</gene>
<proteinExistence type="predicted"/>
<keyword evidence="3" id="KW-1185">Reference proteome</keyword>
<feature type="compositionally biased region" description="Pro residues" evidence="1">
    <location>
        <begin position="17"/>
        <end position="29"/>
    </location>
</feature>
<evidence type="ECO:0008006" key="4">
    <source>
        <dbReference type="Google" id="ProtNLM"/>
    </source>
</evidence>
<dbReference type="STRING" id="50990.A0A4Y7QK62"/>
<reference evidence="2 3" key="1">
    <citation type="submission" date="2018-06" db="EMBL/GenBank/DDBJ databases">
        <title>A transcriptomic atlas of mushroom development highlights an independent origin of complex multicellularity.</title>
        <authorList>
            <consortium name="DOE Joint Genome Institute"/>
            <person name="Krizsan K."/>
            <person name="Almasi E."/>
            <person name="Merenyi Z."/>
            <person name="Sahu N."/>
            <person name="Viragh M."/>
            <person name="Koszo T."/>
            <person name="Mondo S."/>
            <person name="Kiss B."/>
            <person name="Balint B."/>
            <person name="Kues U."/>
            <person name="Barry K."/>
            <person name="Hegedus J.C."/>
            <person name="Henrissat B."/>
            <person name="Johnson J."/>
            <person name="Lipzen A."/>
            <person name="Ohm R."/>
            <person name="Nagy I."/>
            <person name="Pangilinan J."/>
            <person name="Yan J."/>
            <person name="Xiong Y."/>
            <person name="Grigoriev I.V."/>
            <person name="Hibbett D.S."/>
            <person name="Nagy L.G."/>
        </authorList>
    </citation>
    <scope>NUCLEOTIDE SEQUENCE [LARGE SCALE GENOMIC DNA]</scope>
    <source>
        <strain evidence="2 3">SZMC22713</strain>
    </source>
</reference>
<feature type="region of interest" description="Disordered" evidence="1">
    <location>
        <begin position="399"/>
        <end position="430"/>
    </location>
</feature>
<accession>A0A4Y7QK62</accession>
<evidence type="ECO:0000313" key="2">
    <source>
        <dbReference type="EMBL" id="TDL27628.1"/>
    </source>
</evidence>
<feature type="compositionally biased region" description="Polar residues" evidence="1">
    <location>
        <begin position="37"/>
        <end position="47"/>
    </location>
</feature>
<dbReference type="PANTHER" id="PTHR28094">
    <property type="entry name" value="MEIOTICALLY UP-REGULATED GENE 113 PROTEIN"/>
    <property type="match status" value="1"/>
</dbReference>
<dbReference type="EMBL" id="ML170159">
    <property type="protein sequence ID" value="TDL27628.1"/>
    <property type="molecule type" value="Genomic_DNA"/>
</dbReference>
<sequence>MFRKLFNSNASDSRITPPVPAPPPPPPPKGELITGFNALSLSSPSPTKSDEHFVGGFRQGRMPETNDQWTYVRYLDNPNSPPQRVSPERRHPGFPTPERIDPSGNVQGAMNVRPTPKQSPPRRIVDMHIPQYGDHLQPSLTMQHALSAPALSAPAHSGGSVSNPTTPAASTRPKPDALQVSTPSRRPRAASSPPSPTASRSAEGDTVFCSGTTKKQEKCTRKVKAGAAYDAMNPEANTPRFCFQHIAEIMGQSGLYLMRNGNSELVKFDSFIALYLKSETQAALRTEMGKARSDADEDGYIYAFEILDPSRPDFFDIKVGRTNNLTKRIDRWGKQCGSKETILRGYWPVREGEQMSSLMKGLIKPGPPGPNCHRLERLIHLELADLVLHTPYLNGKLGSDNTNNGASISSSTTASKSKKKSPASTPAGLWNDGKPCNDCGAVHREIFSFTRPKKGPYKGREWEAIVQPVIEKWGKFVEVYV</sequence>
<dbReference type="PANTHER" id="PTHR28094:SF1">
    <property type="entry name" value="MEIOTICALLY UP-REGULATED GENE 113 PROTEIN"/>
    <property type="match status" value="1"/>
</dbReference>
<protein>
    <recommendedName>
        <fullName evidence="4">DUF1766-domain-containing protein</fullName>
    </recommendedName>
</protein>
<evidence type="ECO:0000313" key="3">
    <source>
        <dbReference type="Proteomes" id="UP000294933"/>
    </source>
</evidence>
<dbReference type="Pfam" id="PF13455">
    <property type="entry name" value="MUG113"/>
    <property type="match status" value="1"/>
</dbReference>
<feature type="compositionally biased region" description="Low complexity" evidence="1">
    <location>
        <begin position="149"/>
        <end position="160"/>
    </location>
</feature>
<evidence type="ECO:0000256" key="1">
    <source>
        <dbReference type="SAM" id="MobiDB-lite"/>
    </source>
</evidence>
<organism evidence="2 3">
    <name type="scientific">Rickenella mellea</name>
    <dbReference type="NCBI Taxonomy" id="50990"/>
    <lineage>
        <taxon>Eukaryota</taxon>
        <taxon>Fungi</taxon>
        <taxon>Dikarya</taxon>
        <taxon>Basidiomycota</taxon>
        <taxon>Agaricomycotina</taxon>
        <taxon>Agaricomycetes</taxon>
        <taxon>Hymenochaetales</taxon>
        <taxon>Rickenellaceae</taxon>
        <taxon>Rickenella</taxon>
    </lineage>
</organism>
<dbReference type="VEuPathDB" id="FungiDB:BD410DRAFT_782758"/>